<dbReference type="EMBL" id="CP036289">
    <property type="protein sequence ID" value="QDU74451.1"/>
    <property type="molecule type" value="Genomic_DNA"/>
</dbReference>
<dbReference type="RefSeq" id="WP_144971413.1">
    <property type="nucleotide sequence ID" value="NZ_CP036289.1"/>
</dbReference>
<evidence type="ECO:0000313" key="1">
    <source>
        <dbReference type="EMBL" id="QDU74451.1"/>
    </source>
</evidence>
<proteinExistence type="predicted"/>
<evidence type="ECO:0000313" key="2">
    <source>
        <dbReference type="Proteomes" id="UP000318626"/>
    </source>
</evidence>
<accession>A0A518C5H1</accession>
<dbReference type="AlphaFoldDB" id="A0A518C5H1"/>
<protein>
    <submittedName>
        <fullName evidence="1">Uncharacterized protein</fullName>
    </submittedName>
</protein>
<keyword evidence="2" id="KW-1185">Reference proteome</keyword>
<dbReference type="KEGG" id="bvo:Pan97_14590"/>
<sequence length="64" mass="7478">MDTYEDYTLMEATENDLEVRKHRDGQFSVHTQKGSRLFEDRDIERVRAYLMGFSDGLTTSPSQC</sequence>
<reference evidence="2" key="1">
    <citation type="submission" date="2019-02" db="EMBL/GenBank/DDBJ databases">
        <title>Deep-cultivation of Planctomycetes and their phenomic and genomic characterization uncovers novel biology.</title>
        <authorList>
            <person name="Wiegand S."/>
            <person name="Jogler M."/>
            <person name="Boedeker C."/>
            <person name="Pinto D."/>
            <person name="Vollmers J."/>
            <person name="Rivas-Marin E."/>
            <person name="Kohn T."/>
            <person name="Peeters S.H."/>
            <person name="Heuer A."/>
            <person name="Rast P."/>
            <person name="Oberbeckmann S."/>
            <person name="Bunk B."/>
            <person name="Jeske O."/>
            <person name="Meyerdierks A."/>
            <person name="Storesund J.E."/>
            <person name="Kallscheuer N."/>
            <person name="Luecker S."/>
            <person name="Lage O.M."/>
            <person name="Pohl T."/>
            <person name="Merkel B.J."/>
            <person name="Hornburger P."/>
            <person name="Mueller R.-W."/>
            <person name="Bruemmer F."/>
            <person name="Labrenz M."/>
            <person name="Spormann A.M."/>
            <person name="Op den Camp H."/>
            <person name="Overmann J."/>
            <person name="Amann R."/>
            <person name="Jetten M.S.M."/>
            <person name="Mascher T."/>
            <person name="Medema M.H."/>
            <person name="Devos D.P."/>
            <person name="Kaster A.-K."/>
            <person name="Ovreas L."/>
            <person name="Rohde M."/>
            <person name="Galperin M.Y."/>
            <person name="Jogler C."/>
        </authorList>
    </citation>
    <scope>NUCLEOTIDE SEQUENCE [LARGE SCALE GENOMIC DNA]</scope>
    <source>
        <strain evidence="2">Pan97</strain>
    </source>
</reference>
<dbReference type="Proteomes" id="UP000318626">
    <property type="component" value="Chromosome"/>
</dbReference>
<gene>
    <name evidence="1" type="ORF">Pan97_14590</name>
</gene>
<name>A0A518C5H1_9BACT</name>
<organism evidence="1 2">
    <name type="scientific">Bremerella volcania</name>
    <dbReference type="NCBI Taxonomy" id="2527984"/>
    <lineage>
        <taxon>Bacteria</taxon>
        <taxon>Pseudomonadati</taxon>
        <taxon>Planctomycetota</taxon>
        <taxon>Planctomycetia</taxon>
        <taxon>Pirellulales</taxon>
        <taxon>Pirellulaceae</taxon>
        <taxon>Bremerella</taxon>
    </lineage>
</organism>